<evidence type="ECO:0000256" key="2">
    <source>
        <dbReference type="SAM" id="SignalP"/>
    </source>
</evidence>
<dbReference type="SUPFAM" id="SSF53850">
    <property type="entry name" value="Periplasmic binding protein-like II"/>
    <property type="match status" value="1"/>
</dbReference>
<organism evidence="3 4">
    <name type="scientific">Pseudorhodoferax aquiterrae</name>
    <dbReference type="NCBI Taxonomy" id="747304"/>
    <lineage>
        <taxon>Bacteria</taxon>
        <taxon>Pseudomonadati</taxon>
        <taxon>Pseudomonadota</taxon>
        <taxon>Betaproteobacteria</taxon>
        <taxon>Burkholderiales</taxon>
        <taxon>Comamonadaceae</taxon>
    </lineage>
</organism>
<proteinExistence type="inferred from homology"/>
<feature type="chain" id="PRO_5046888662" evidence="2">
    <location>
        <begin position="31"/>
        <end position="333"/>
    </location>
</feature>
<accession>A0ABQ3G1A4</accession>
<comment type="caution">
    <text evidence="3">The sequence shown here is derived from an EMBL/GenBank/DDBJ whole genome shotgun (WGS) entry which is preliminary data.</text>
</comment>
<dbReference type="InterPro" id="IPR042100">
    <property type="entry name" value="Bug_dom1"/>
</dbReference>
<dbReference type="PANTHER" id="PTHR42928:SF5">
    <property type="entry name" value="BLR1237 PROTEIN"/>
    <property type="match status" value="1"/>
</dbReference>
<dbReference type="Gene3D" id="3.40.190.10">
    <property type="entry name" value="Periplasmic binding protein-like II"/>
    <property type="match status" value="1"/>
</dbReference>
<dbReference type="InterPro" id="IPR005064">
    <property type="entry name" value="BUG"/>
</dbReference>
<name>A0ABQ3G1A4_9BURK</name>
<keyword evidence="4" id="KW-1185">Reference proteome</keyword>
<protein>
    <submittedName>
        <fullName evidence="3">MFS transporter</fullName>
    </submittedName>
</protein>
<dbReference type="Pfam" id="PF03401">
    <property type="entry name" value="TctC"/>
    <property type="match status" value="1"/>
</dbReference>
<dbReference type="Gene3D" id="3.40.190.150">
    <property type="entry name" value="Bordetella uptake gene, domain 1"/>
    <property type="match status" value="1"/>
</dbReference>
<keyword evidence="2" id="KW-0732">Signal</keyword>
<feature type="signal peptide" evidence="2">
    <location>
        <begin position="1"/>
        <end position="30"/>
    </location>
</feature>
<sequence>MPQVSHGRRRAAALLACPAAWLALGRPAHGQPQEDYPKRPIKIVLGFPPGGSTDTSARRVADQLARQMGQPVIVENRPGASGNIGATYVAKSAPDGYTLLYGTNTTHAMNVSLYPRLEFDPVKDFEPVVLQGKVSNVFSVHPSFGATTLQAFIDQAKARPGAINVASNGNSTSTHMALELLKSMAGISFVHVPYKGSAPALNDVLGGTVPAIMDNLPASLPHIKAGKLRPLAVTARKRLPQLPEVPTFDELGLRGYEVAGWGAIWAPAGTPRPIVERLNREINLALREPRIVEVMFETASEPQGGTPEELARYAREETIKWREVIRNANIRLD</sequence>
<dbReference type="PIRSF" id="PIRSF017082">
    <property type="entry name" value="YflP"/>
    <property type="match status" value="1"/>
</dbReference>
<dbReference type="RefSeq" id="WP_189687343.1">
    <property type="nucleotide sequence ID" value="NZ_BMYK01000006.1"/>
</dbReference>
<evidence type="ECO:0000313" key="4">
    <source>
        <dbReference type="Proteomes" id="UP000626210"/>
    </source>
</evidence>
<reference evidence="4" key="1">
    <citation type="journal article" date="2019" name="Int. J. Syst. Evol. Microbiol.">
        <title>The Global Catalogue of Microorganisms (GCM) 10K type strain sequencing project: providing services to taxonomists for standard genome sequencing and annotation.</title>
        <authorList>
            <consortium name="The Broad Institute Genomics Platform"/>
            <consortium name="The Broad Institute Genome Sequencing Center for Infectious Disease"/>
            <person name="Wu L."/>
            <person name="Ma J."/>
        </authorList>
    </citation>
    <scope>NUCLEOTIDE SEQUENCE [LARGE SCALE GENOMIC DNA]</scope>
    <source>
        <strain evidence="4">KCTC 23314</strain>
    </source>
</reference>
<dbReference type="Proteomes" id="UP000626210">
    <property type="component" value="Unassembled WGS sequence"/>
</dbReference>
<evidence type="ECO:0000256" key="1">
    <source>
        <dbReference type="ARBA" id="ARBA00006987"/>
    </source>
</evidence>
<evidence type="ECO:0000313" key="3">
    <source>
        <dbReference type="EMBL" id="GHC82491.1"/>
    </source>
</evidence>
<dbReference type="EMBL" id="BMYK01000006">
    <property type="protein sequence ID" value="GHC82491.1"/>
    <property type="molecule type" value="Genomic_DNA"/>
</dbReference>
<gene>
    <name evidence="3" type="ORF">GCM10007320_25700</name>
</gene>
<comment type="similarity">
    <text evidence="1">Belongs to the UPF0065 (bug) family.</text>
</comment>
<dbReference type="PANTHER" id="PTHR42928">
    <property type="entry name" value="TRICARBOXYLATE-BINDING PROTEIN"/>
    <property type="match status" value="1"/>
</dbReference>
<dbReference type="CDD" id="cd13578">
    <property type="entry name" value="PBP2_Bug27"/>
    <property type="match status" value="1"/>
</dbReference>